<keyword evidence="1" id="KW-0238">DNA-binding</keyword>
<dbReference type="Proteomes" id="UP000248795">
    <property type="component" value="Unassembled WGS sequence"/>
</dbReference>
<keyword evidence="2" id="KW-1185">Reference proteome</keyword>
<protein>
    <submittedName>
        <fullName evidence="1">DNA-binding protein</fullName>
    </submittedName>
</protein>
<evidence type="ECO:0000313" key="1">
    <source>
        <dbReference type="EMBL" id="PZF78267.1"/>
    </source>
</evidence>
<organism evidence="1 2">
    <name type="scientific">Aestuariivirga litoralis</name>
    <dbReference type="NCBI Taxonomy" id="2650924"/>
    <lineage>
        <taxon>Bacteria</taxon>
        <taxon>Pseudomonadati</taxon>
        <taxon>Pseudomonadota</taxon>
        <taxon>Alphaproteobacteria</taxon>
        <taxon>Hyphomicrobiales</taxon>
        <taxon>Aestuariivirgaceae</taxon>
        <taxon>Aestuariivirga</taxon>
    </lineage>
</organism>
<accession>A0A2W2BR89</accession>
<gene>
    <name evidence="1" type="ORF">DK847_00105</name>
</gene>
<sequence>MIPAPNKHTERAVSRRLHRKPTANYLGVSLSWLDKSRLRGDGPPFLQIGGRVVYDTGDLDTYLASRRRQSTSEPR</sequence>
<evidence type="ECO:0000313" key="2">
    <source>
        <dbReference type="Proteomes" id="UP000248795"/>
    </source>
</evidence>
<dbReference type="AlphaFoldDB" id="A0A2W2BR89"/>
<dbReference type="EMBL" id="QKVK01000001">
    <property type="protein sequence ID" value="PZF78267.1"/>
    <property type="molecule type" value="Genomic_DNA"/>
</dbReference>
<name>A0A2W2BR89_9HYPH</name>
<reference evidence="2" key="1">
    <citation type="submission" date="2018-06" db="EMBL/GenBank/DDBJ databases">
        <title>Aestuariibacter litoralis strain KCTC 52945T.</title>
        <authorList>
            <person name="Li X."/>
            <person name="Salam N."/>
            <person name="Li J.-L."/>
            <person name="Chen Y.-M."/>
            <person name="Yang Z.-W."/>
            <person name="Zhang L.-Y."/>
            <person name="Han M.-X."/>
            <person name="Xiao M."/>
            <person name="Li W.-J."/>
        </authorList>
    </citation>
    <scope>NUCLEOTIDE SEQUENCE [LARGE SCALE GENOMIC DNA]</scope>
    <source>
        <strain evidence="2">KCTC 52945</strain>
    </source>
</reference>
<comment type="caution">
    <text evidence="1">The sequence shown here is derived from an EMBL/GenBank/DDBJ whole genome shotgun (WGS) entry which is preliminary data.</text>
</comment>
<proteinExistence type="predicted"/>
<dbReference type="GO" id="GO:0003677">
    <property type="term" value="F:DNA binding"/>
    <property type="evidence" value="ECO:0007669"/>
    <property type="project" value="UniProtKB-KW"/>
</dbReference>